<evidence type="ECO:0000313" key="3">
    <source>
        <dbReference type="RefSeq" id="XP_010516422.1"/>
    </source>
</evidence>
<evidence type="ECO:0000313" key="2">
    <source>
        <dbReference type="Proteomes" id="UP000694864"/>
    </source>
</evidence>
<evidence type="ECO:0000256" key="1">
    <source>
        <dbReference type="SAM" id="MobiDB-lite"/>
    </source>
</evidence>
<name>A0ABM0ZJ10_CAMSA</name>
<reference evidence="2" key="1">
    <citation type="journal article" date="2014" name="Nat. Commun.">
        <title>The emerging biofuel crop Camelina sativa retains a highly undifferentiated hexaploid genome structure.</title>
        <authorList>
            <person name="Kagale S."/>
            <person name="Koh C."/>
            <person name="Nixon J."/>
            <person name="Bollina V."/>
            <person name="Clarke W.E."/>
            <person name="Tuteja R."/>
            <person name="Spillane C."/>
            <person name="Robinson S.J."/>
            <person name="Links M.G."/>
            <person name="Clarke C."/>
            <person name="Higgins E.E."/>
            <person name="Huebert T."/>
            <person name="Sharpe A.G."/>
            <person name="Parkin I.A."/>
        </authorList>
    </citation>
    <scope>NUCLEOTIDE SEQUENCE [LARGE SCALE GENOMIC DNA]</scope>
    <source>
        <strain evidence="2">cv. DH55</strain>
    </source>
</reference>
<dbReference type="PANTHER" id="PTHR35119:SF13">
    <property type="entry name" value="PROTEIN GIGAS CELL1"/>
    <property type="match status" value="1"/>
</dbReference>
<dbReference type="GeneID" id="104792080"/>
<proteinExistence type="predicted"/>
<keyword evidence="2" id="KW-1185">Reference proteome</keyword>
<protein>
    <submittedName>
        <fullName evidence="3">Protein GIGAS CELL1-like</fullName>
    </submittedName>
</protein>
<dbReference type="PANTHER" id="PTHR35119">
    <property type="entry name" value="PROTEIN POLYCHOME"/>
    <property type="match status" value="1"/>
</dbReference>
<organism evidence="2 3">
    <name type="scientific">Camelina sativa</name>
    <name type="common">False flax</name>
    <name type="synonym">Myagrum sativum</name>
    <dbReference type="NCBI Taxonomy" id="90675"/>
    <lineage>
        <taxon>Eukaryota</taxon>
        <taxon>Viridiplantae</taxon>
        <taxon>Streptophyta</taxon>
        <taxon>Embryophyta</taxon>
        <taxon>Tracheophyta</taxon>
        <taxon>Spermatophyta</taxon>
        <taxon>Magnoliopsida</taxon>
        <taxon>eudicotyledons</taxon>
        <taxon>Gunneridae</taxon>
        <taxon>Pentapetalae</taxon>
        <taxon>rosids</taxon>
        <taxon>malvids</taxon>
        <taxon>Brassicales</taxon>
        <taxon>Brassicaceae</taxon>
        <taxon>Camelineae</taxon>
        <taxon>Camelina</taxon>
    </lineage>
</organism>
<accession>A0ABM0ZJ10</accession>
<sequence>MPEARDRIERPIDYSAIFANRRSHGVLLDVPDSQLRLIQSPVQRLPSDFPGPGSIGRGSLVRTGGGVARGNFSTWRPGNGRADHTPFRLAEGRENMPMVAARRGRGRASRSPLPSWYPRTPLRDITHIMRAIERRRAAGMRVDDGRDVEIPTHQQVGVLESPVPLPGGEHNSSMETPGPSVGIKRSCPPSTAKVHKMLLDITKEIAEEEAGFITPEKKLLNSIDKVEKIVMKEIQKMKCTPQAKREEREKRVRTLMSMR</sequence>
<feature type="region of interest" description="Disordered" evidence="1">
    <location>
        <begin position="162"/>
        <end position="188"/>
    </location>
</feature>
<feature type="region of interest" description="Disordered" evidence="1">
    <location>
        <begin position="239"/>
        <end position="259"/>
    </location>
</feature>
<gene>
    <name evidence="3" type="primary">LOC104792080</name>
</gene>
<dbReference type="RefSeq" id="XP_010516422.1">
    <property type="nucleotide sequence ID" value="XM_010518120.2"/>
</dbReference>
<reference evidence="3" key="2">
    <citation type="submission" date="2025-08" db="UniProtKB">
        <authorList>
            <consortium name="RefSeq"/>
        </authorList>
    </citation>
    <scope>IDENTIFICATION</scope>
    <source>
        <tissue evidence="3">Leaf</tissue>
    </source>
</reference>
<dbReference type="InterPro" id="IPR034590">
    <property type="entry name" value="POLYCHOME/GIG1"/>
</dbReference>
<dbReference type="Proteomes" id="UP000694864">
    <property type="component" value="Chromosome 6"/>
</dbReference>
<feature type="compositionally biased region" description="Basic and acidic residues" evidence="1">
    <location>
        <begin position="243"/>
        <end position="252"/>
    </location>
</feature>